<feature type="region of interest" description="Disordered" evidence="1">
    <location>
        <begin position="36"/>
        <end position="95"/>
    </location>
</feature>
<gene>
    <name evidence="3" type="ORF">SRS1_11908</name>
</gene>
<organism evidence="3 4">
    <name type="scientific">Sporisorium reilianum f. sp. reilianum</name>
    <dbReference type="NCBI Taxonomy" id="72559"/>
    <lineage>
        <taxon>Eukaryota</taxon>
        <taxon>Fungi</taxon>
        <taxon>Dikarya</taxon>
        <taxon>Basidiomycota</taxon>
        <taxon>Ustilaginomycotina</taxon>
        <taxon>Ustilaginomycetes</taxon>
        <taxon>Ustilaginales</taxon>
        <taxon>Ustilaginaceae</taxon>
        <taxon>Sporisorium</taxon>
    </lineage>
</organism>
<feature type="region of interest" description="Disordered" evidence="1">
    <location>
        <begin position="894"/>
        <end position="925"/>
    </location>
</feature>
<evidence type="ECO:0000313" key="4">
    <source>
        <dbReference type="Proteomes" id="UP000239563"/>
    </source>
</evidence>
<evidence type="ECO:0000256" key="2">
    <source>
        <dbReference type="SAM" id="SignalP"/>
    </source>
</evidence>
<keyword evidence="2" id="KW-0732">Signal</keyword>
<proteinExistence type="predicted"/>
<feature type="region of interest" description="Disordered" evidence="1">
    <location>
        <begin position="313"/>
        <end position="337"/>
    </location>
</feature>
<name>A0A2N8U7J1_9BASI</name>
<evidence type="ECO:0000256" key="1">
    <source>
        <dbReference type="SAM" id="MobiDB-lite"/>
    </source>
</evidence>
<feature type="signal peptide" evidence="2">
    <location>
        <begin position="1"/>
        <end position="31"/>
    </location>
</feature>
<sequence length="1107" mass="123450">MRLIRRPDRQRPWWLAVGVLAFVLLFTIVSAAPTVPEASGSTSKIQPASDGKPPPFNRAPFFDHVSSLESSQIPASGRLDTRPPSRDLTSPILEGPAANEVPVNYRSQEMGPMAKQMYGRGYAAMVAKWRRYMGQIYNSYVQRQEKLRQQREEKRIAALQPHRGEVEVYPHHQLTDEELAAARKASVIAEADERHRAATRANEAAALRRASTQEPGAAARAALEPTSNFEASPRSHRPAPFASMEGTSRTASSAGYVQLNRAPSSKWDTDMMIRQAAARVEGASVRINDALHQIPLPKVSLSELGHLRLRKRSGYPRSGASASTPPDPNVPARDQGEGSVVVSAITGQAGIHEPSRLLKRMWPFGKDKAKYKQLGSSSAGSSSEAHATTAAPLEALGQFHYPGKKIAMTLQGREERKSLHFMMLMEKGRSYQSYSWENLPADIKAALTERFTNLEQAVHGVTESEAKQLGIPIATFPDYASNAIQHPLYPQQFIDIARNRQGETVFKRPDGQYVKFSELDKHVKTYMERSSPHLSYVDEAIRAAQRAPRVRKRAVDTDDDDHQARKRELSVLHKRGDPPGTGSSAAGSSRRTASLQSETRIFPYPGQTMTITRADGPSEPYEFHFFREKAKAPHLSRSWSELPEDFKKVVRQRPELGYVPVTAESRMPVPDARTIMKIKVASQPYDSNNMYFHPSYPSENIQISRDGQGQVMFTRGDRGAVAFSQLPPHLRSYMQGLPDPSPLLREAIASSRPVPSVTYPGEHILVTKGPDGDFVHYLAPAQGRGWTYDSKKLSELPRVQAMLYEDRIKVANDVLDTDNAVFNPERSSEQIHIRNINGELEFQRQTPFLTHEFVKLGDLPDHLRHYLTTSEEAQRVMQEASSLPHVRKRAIPAGEETLLPRAGGGSIPTVTLGKGGSSGSPSDVDAPRSRWFKSLGLSPSTTPGYGIQTSQEFEYPGQGIRFSMKAGRANFWPFNGFEGDNVMLMSFDSLEPEEQRLVQESSPNFQEVLSGTVKDVQWTKAVDGVNYLTYHWPDKGPEKLVETTRNNGVFYSRQSLDGKPIGDKAFYQFSELPKHLQDFIEWDKMAKAAARPLIRKRASSEERTDTP</sequence>
<reference evidence="3 4" key="1">
    <citation type="submission" date="2017-02" db="EMBL/GenBank/DDBJ databases">
        <authorList>
            <person name="Peterson S.W."/>
        </authorList>
    </citation>
    <scope>NUCLEOTIDE SEQUENCE [LARGE SCALE GENOMIC DNA]</scope>
    <source>
        <strain evidence="3 4">SRS1_H2-8</strain>
    </source>
</reference>
<feature type="chain" id="PRO_5014705552" evidence="2">
    <location>
        <begin position="32"/>
        <end position="1107"/>
    </location>
</feature>
<feature type="compositionally biased region" description="Low complexity" evidence="1">
    <location>
        <begin position="580"/>
        <end position="594"/>
    </location>
</feature>
<dbReference type="Proteomes" id="UP000239563">
    <property type="component" value="Chromosome I"/>
</dbReference>
<feature type="compositionally biased region" description="Basic and acidic residues" evidence="1">
    <location>
        <begin position="562"/>
        <end position="577"/>
    </location>
</feature>
<feature type="region of interest" description="Disordered" evidence="1">
    <location>
        <begin position="208"/>
        <end position="253"/>
    </location>
</feature>
<dbReference type="EMBL" id="LT795054">
    <property type="protein sequence ID" value="SJX60680.1"/>
    <property type="molecule type" value="Genomic_DNA"/>
</dbReference>
<feature type="region of interest" description="Disordered" evidence="1">
    <location>
        <begin position="547"/>
        <end position="595"/>
    </location>
</feature>
<protein>
    <submittedName>
        <fullName evidence="3">Uncharacterized protein</fullName>
    </submittedName>
</protein>
<evidence type="ECO:0000313" key="3">
    <source>
        <dbReference type="EMBL" id="SJX60680.1"/>
    </source>
</evidence>
<dbReference type="AlphaFoldDB" id="A0A2N8U7J1"/>
<accession>A0A2N8U7J1</accession>